<dbReference type="STRING" id="307507.A0A2V0PC76"/>
<keyword evidence="5 7" id="KW-1133">Transmembrane helix</keyword>
<dbReference type="AlphaFoldDB" id="A0A2V0PC76"/>
<feature type="transmembrane region" description="Helical" evidence="7">
    <location>
        <begin position="162"/>
        <end position="182"/>
    </location>
</feature>
<dbReference type="InterPro" id="IPR002809">
    <property type="entry name" value="EMC3/TMCO1"/>
</dbReference>
<evidence type="ECO:0000256" key="5">
    <source>
        <dbReference type="ARBA" id="ARBA00022989"/>
    </source>
</evidence>
<dbReference type="SMART" id="SM01415">
    <property type="entry name" value="DUF106"/>
    <property type="match status" value="1"/>
</dbReference>
<dbReference type="Pfam" id="PF01956">
    <property type="entry name" value="EMC3_TMCO1"/>
    <property type="match status" value="1"/>
</dbReference>
<dbReference type="InParanoid" id="A0A2V0PC76"/>
<evidence type="ECO:0000256" key="4">
    <source>
        <dbReference type="ARBA" id="ARBA00022692"/>
    </source>
</evidence>
<sequence>MAPAHQLVLDSDVRDWVFIPLTLFIVLMKLVMQYVHQAMSAAPPPSKELLEVREMQAAARSARVRAVANMLPEGSMRMRKDFFADKDHGCFSAKPVTRGMHETMVTDPSFMADMMKKNLTGMVPQILMGTAVTFFFSGFVMGRVPFGLSPRFRPMLQRGVDLASLDVSYFTGLSYYILLLFASRGPFSLVFREDTLDDAEVMRRQMGMGMAPGGGFDAAGVFKSEKAAWEANVHEWALEGAERDALKVLRRRAAEAP</sequence>
<gene>
    <name evidence="8" type="ORF">Rsub_07830</name>
</gene>
<dbReference type="FunCoup" id="A0A2V0PC76">
    <property type="interactions" value="1786"/>
</dbReference>
<proteinExistence type="inferred from homology"/>
<dbReference type="PANTHER" id="PTHR13116:SF5">
    <property type="entry name" value="ER MEMBRANE PROTEIN COMPLEX SUBUNIT 3"/>
    <property type="match status" value="1"/>
</dbReference>
<evidence type="ECO:0000256" key="3">
    <source>
        <dbReference type="ARBA" id="ARBA00020822"/>
    </source>
</evidence>
<organism evidence="8 9">
    <name type="scientific">Raphidocelis subcapitata</name>
    <dbReference type="NCBI Taxonomy" id="307507"/>
    <lineage>
        <taxon>Eukaryota</taxon>
        <taxon>Viridiplantae</taxon>
        <taxon>Chlorophyta</taxon>
        <taxon>core chlorophytes</taxon>
        <taxon>Chlorophyceae</taxon>
        <taxon>CS clade</taxon>
        <taxon>Sphaeropleales</taxon>
        <taxon>Selenastraceae</taxon>
        <taxon>Raphidocelis</taxon>
    </lineage>
</organism>
<dbReference type="InterPro" id="IPR008568">
    <property type="entry name" value="EMC3"/>
</dbReference>
<protein>
    <recommendedName>
        <fullName evidence="3">ER membrane protein complex subunit 3</fullName>
    </recommendedName>
</protein>
<accession>A0A2V0PC76</accession>
<dbReference type="GO" id="GO:0034975">
    <property type="term" value="P:protein folding in endoplasmic reticulum"/>
    <property type="evidence" value="ECO:0007669"/>
    <property type="project" value="TreeGrafter"/>
</dbReference>
<evidence type="ECO:0000313" key="8">
    <source>
        <dbReference type="EMBL" id="GBF95480.1"/>
    </source>
</evidence>
<comment type="caution">
    <text evidence="8">The sequence shown here is derived from an EMBL/GenBank/DDBJ whole genome shotgun (WGS) entry which is preliminary data.</text>
</comment>
<dbReference type="GO" id="GO:0072546">
    <property type="term" value="C:EMC complex"/>
    <property type="evidence" value="ECO:0007669"/>
    <property type="project" value="TreeGrafter"/>
</dbReference>
<keyword evidence="9" id="KW-1185">Reference proteome</keyword>
<dbReference type="Proteomes" id="UP000247498">
    <property type="component" value="Unassembled WGS sequence"/>
</dbReference>
<keyword evidence="4 7" id="KW-0812">Transmembrane</keyword>
<evidence type="ECO:0000256" key="2">
    <source>
        <dbReference type="ARBA" id="ARBA00005376"/>
    </source>
</evidence>
<reference evidence="8 9" key="1">
    <citation type="journal article" date="2018" name="Sci. Rep.">
        <title>Raphidocelis subcapitata (=Pseudokirchneriella subcapitata) provides an insight into genome evolution and environmental adaptations in the Sphaeropleales.</title>
        <authorList>
            <person name="Suzuki S."/>
            <person name="Yamaguchi H."/>
            <person name="Nakajima N."/>
            <person name="Kawachi M."/>
        </authorList>
    </citation>
    <scope>NUCLEOTIDE SEQUENCE [LARGE SCALE GENOMIC DNA]</scope>
    <source>
        <strain evidence="8 9">NIES-35</strain>
    </source>
</reference>
<evidence type="ECO:0000256" key="1">
    <source>
        <dbReference type="ARBA" id="ARBA00004141"/>
    </source>
</evidence>
<comment type="similarity">
    <text evidence="2">Belongs to the EMC3 family.</text>
</comment>
<dbReference type="PANTHER" id="PTHR13116">
    <property type="entry name" value="ER MEMBRANE PROTEIN COMPLEX SUBUNIT 3"/>
    <property type="match status" value="1"/>
</dbReference>
<evidence type="ECO:0000313" key="9">
    <source>
        <dbReference type="Proteomes" id="UP000247498"/>
    </source>
</evidence>
<name>A0A2V0PC76_9CHLO</name>
<evidence type="ECO:0000256" key="7">
    <source>
        <dbReference type="SAM" id="Phobius"/>
    </source>
</evidence>
<keyword evidence="6 7" id="KW-0472">Membrane</keyword>
<dbReference type="OrthoDB" id="6745403at2759"/>
<feature type="transmembrane region" description="Helical" evidence="7">
    <location>
        <begin position="16"/>
        <end position="35"/>
    </location>
</feature>
<feature type="transmembrane region" description="Helical" evidence="7">
    <location>
        <begin position="119"/>
        <end position="142"/>
    </location>
</feature>
<evidence type="ECO:0000256" key="6">
    <source>
        <dbReference type="ARBA" id="ARBA00023136"/>
    </source>
</evidence>
<dbReference type="EMBL" id="BDRX01000065">
    <property type="protein sequence ID" value="GBF95480.1"/>
    <property type="molecule type" value="Genomic_DNA"/>
</dbReference>
<comment type="subcellular location">
    <subcellularLocation>
        <location evidence="1">Membrane</location>
        <topology evidence="1">Multi-pass membrane protein</topology>
    </subcellularLocation>
</comment>